<feature type="region of interest" description="Disordered" evidence="1">
    <location>
        <begin position="49"/>
        <end position="75"/>
    </location>
</feature>
<feature type="domain" description="Insertion element IS402-like" evidence="2">
    <location>
        <begin position="2"/>
        <end position="56"/>
    </location>
</feature>
<keyword evidence="4" id="KW-1185">Reference proteome</keyword>
<evidence type="ECO:0000256" key="1">
    <source>
        <dbReference type="SAM" id="MobiDB-lite"/>
    </source>
</evidence>
<reference evidence="3 4" key="1">
    <citation type="submission" date="2021-03" db="EMBL/GenBank/DDBJ databases">
        <title>Actinomadura violae sp. nov., isolated from lichen in Thailand.</title>
        <authorList>
            <person name="Kanchanasin P."/>
            <person name="Saeng-In P."/>
            <person name="Phongsopitanun W."/>
            <person name="Yuki M."/>
            <person name="Kudo T."/>
            <person name="Ohkuma M."/>
            <person name="Tanasupawat S."/>
        </authorList>
    </citation>
    <scope>NUCLEOTIDE SEQUENCE [LARGE SCALE GENOMIC DNA]</scope>
    <source>
        <strain evidence="3 4">LCR2-06</strain>
    </source>
</reference>
<dbReference type="EMBL" id="JAGEPF010000005">
    <property type="protein sequence ID" value="MBO2457494.1"/>
    <property type="molecule type" value="Genomic_DNA"/>
</dbReference>
<evidence type="ECO:0000259" key="2">
    <source>
        <dbReference type="Pfam" id="PF13340"/>
    </source>
</evidence>
<sequence>MELIQRVAPPAPARPQGGGRRRAGDREVPALIMFAATTGCAWRQVPPAFGASSQTISPPWSPTCSKAKPRPWPTS</sequence>
<evidence type="ECO:0000313" key="4">
    <source>
        <dbReference type="Proteomes" id="UP000680206"/>
    </source>
</evidence>
<accession>A0ABS3RN53</accession>
<name>A0ABS3RN53_9ACTN</name>
<proteinExistence type="predicted"/>
<protein>
    <submittedName>
        <fullName evidence="3">Transposase</fullName>
    </submittedName>
</protein>
<comment type="caution">
    <text evidence="3">The sequence shown here is derived from an EMBL/GenBank/DDBJ whole genome shotgun (WGS) entry which is preliminary data.</text>
</comment>
<evidence type="ECO:0000313" key="3">
    <source>
        <dbReference type="EMBL" id="MBO2457494.1"/>
    </source>
</evidence>
<organism evidence="3 4">
    <name type="scientific">Actinomadura violacea</name>
    <dbReference type="NCBI Taxonomy" id="2819934"/>
    <lineage>
        <taxon>Bacteria</taxon>
        <taxon>Bacillati</taxon>
        <taxon>Actinomycetota</taxon>
        <taxon>Actinomycetes</taxon>
        <taxon>Streptosporangiales</taxon>
        <taxon>Thermomonosporaceae</taxon>
        <taxon>Actinomadura</taxon>
    </lineage>
</organism>
<dbReference type="InterPro" id="IPR025161">
    <property type="entry name" value="IS402-like_dom"/>
</dbReference>
<feature type="region of interest" description="Disordered" evidence="1">
    <location>
        <begin position="1"/>
        <end position="25"/>
    </location>
</feature>
<gene>
    <name evidence="3" type="ORF">J4709_07905</name>
</gene>
<dbReference type="Proteomes" id="UP000680206">
    <property type="component" value="Unassembled WGS sequence"/>
</dbReference>
<feature type="compositionally biased region" description="Polar residues" evidence="1">
    <location>
        <begin position="51"/>
        <end position="64"/>
    </location>
</feature>
<dbReference type="Pfam" id="PF13340">
    <property type="entry name" value="DUF4096"/>
    <property type="match status" value="1"/>
</dbReference>